<keyword evidence="3" id="KW-1185">Reference proteome</keyword>
<dbReference type="Proteomes" id="UP000499080">
    <property type="component" value="Unassembled WGS sequence"/>
</dbReference>
<organism evidence="2 3">
    <name type="scientific">Araneus ventricosus</name>
    <name type="common">Orbweaver spider</name>
    <name type="synonym">Epeira ventricosa</name>
    <dbReference type="NCBI Taxonomy" id="182803"/>
    <lineage>
        <taxon>Eukaryota</taxon>
        <taxon>Metazoa</taxon>
        <taxon>Ecdysozoa</taxon>
        <taxon>Arthropoda</taxon>
        <taxon>Chelicerata</taxon>
        <taxon>Arachnida</taxon>
        <taxon>Araneae</taxon>
        <taxon>Araneomorphae</taxon>
        <taxon>Entelegynae</taxon>
        <taxon>Araneoidea</taxon>
        <taxon>Araneidae</taxon>
        <taxon>Araneus</taxon>
    </lineage>
</organism>
<accession>A0A4Y2S2S5</accession>
<dbReference type="EMBL" id="BGPR01019627">
    <property type="protein sequence ID" value="GBN82478.1"/>
    <property type="molecule type" value="Genomic_DNA"/>
</dbReference>
<evidence type="ECO:0000313" key="2">
    <source>
        <dbReference type="EMBL" id="GBN82478.1"/>
    </source>
</evidence>
<reference evidence="2 3" key="1">
    <citation type="journal article" date="2019" name="Sci. Rep.">
        <title>Orb-weaving spider Araneus ventricosus genome elucidates the spidroin gene catalogue.</title>
        <authorList>
            <person name="Kono N."/>
            <person name="Nakamura H."/>
            <person name="Ohtoshi R."/>
            <person name="Moran D.A.P."/>
            <person name="Shinohara A."/>
            <person name="Yoshida Y."/>
            <person name="Fujiwara M."/>
            <person name="Mori M."/>
            <person name="Tomita M."/>
            <person name="Arakawa K."/>
        </authorList>
    </citation>
    <scope>NUCLEOTIDE SEQUENCE [LARGE SCALE GENOMIC DNA]</scope>
</reference>
<evidence type="ECO:0000256" key="1">
    <source>
        <dbReference type="SAM" id="SignalP"/>
    </source>
</evidence>
<feature type="signal peptide" evidence="1">
    <location>
        <begin position="1"/>
        <end position="17"/>
    </location>
</feature>
<feature type="chain" id="PRO_5021321218" evidence="1">
    <location>
        <begin position="18"/>
        <end position="128"/>
    </location>
</feature>
<dbReference type="AlphaFoldDB" id="A0A4Y2S2S5"/>
<protein>
    <submittedName>
        <fullName evidence="2">Uncharacterized protein</fullName>
    </submittedName>
</protein>
<comment type="caution">
    <text evidence="2">The sequence shown here is derived from an EMBL/GenBank/DDBJ whole genome shotgun (WGS) entry which is preliminary data.</text>
</comment>
<sequence>MLLLVILACIALTNVHGSYPHAQPYRFGYAIRDHHSRQYREEAGNGVGAVAGSYGYVDGRGNFQYNNYGVGAGYGVPVYGGYGLGYGGYGLGYGVYGLGSLGYGYGGALGYNSLLRGYDNVYYGADLF</sequence>
<name>A0A4Y2S2S5_ARAVE</name>
<gene>
    <name evidence="2" type="ORF">AVEN_210302_1</name>
</gene>
<proteinExistence type="predicted"/>
<evidence type="ECO:0000313" key="3">
    <source>
        <dbReference type="Proteomes" id="UP000499080"/>
    </source>
</evidence>
<keyword evidence="1" id="KW-0732">Signal</keyword>